<keyword evidence="3" id="KW-1185">Reference proteome</keyword>
<feature type="compositionally biased region" description="Basic residues" evidence="1">
    <location>
        <begin position="1"/>
        <end position="12"/>
    </location>
</feature>
<feature type="compositionally biased region" description="Low complexity" evidence="1">
    <location>
        <begin position="143"/>
        <end position="161"/>
    </location>
</feature>
<evidence type="ECO:0000313" key="2">
    <source>
        <dbReference type="EMBL" id="KAI9558112.1"/>
    </source>
</evidence>
<proteinExistence type="predicted"/>
<evidence type="ECO:0000313" key="3">
    <source>
        <dbReference type="Proteomes" id="UP000820818"/>
    </source>
</evidence>
<feature type="compositionally biased region" description="Polar residues" evidence="1">
    <location>
        <begin position="23"/>
        <end position="40"/>
    </location>
</feature>
<gene>
    <name evidence="2" type="ORF">GHT06_014865</name>
</gene>
<reference evidence="2 3" key="1">
    <citation type="submission" date="2022-05" db="EMBL/GenBank/DDBJ databases">
        <title>A multi-omics perspective on studying reproductive biology in Daphnia sinensis.</title>
        <authorList>
            <person name="Jia J."/>
        </authorList>
    </citation>
    <scope>NUCLEOTIDE SEQUENCE [LARGE SCALE GENOMIC DNA]</scope>
    <source>
        <strain evidence="2 3">WSL</strain>
    </source>
</reference>
<name>A0AAD5KSH2_9CRUS</name>
<accession>A0AAD5KSH2</accession>
<dbReference type="EMBL" id="WJBH02000005">
    <property type="protein sequence ID" value="KAI9558112.1"/>
    <property type="molecule type" value="Genomic_DNA"/>
</dbReference>
<protein>
    <submittedName>
        <fullName evidence="2">Uncharacterized protein</fullName>
    </submittedName>
</protein>
<dbReference type="AlphaFoldDB" id="A0AAD5KSH2"/>
<sequence>MARTKPRSRKSAGSKASPKQLVENATTEGAPENTSDNGNSADDVIVKEKEENVVGEAKANDLTATTGAKAVKRPQPVKNSAKAQKKPKVEEDDEEENEEEEAIKSEKSSPKPLSKNQKKKMKKAQQQSQKLGVPAQVQKKKASLPAASKPKTQQPNKKTKS</sequence>
<comment type="caution">
    <text evidence="2">The sequence shown here is derived from an EMBL/GenBank/DDBJ whole genome shotgun (WGS) entry which is preliminary data.</text>
</comment>
<feature type="region of interest" description="Disordered" evidence="1">
    <location>
        <begin position="1"/>
        <end position="161"/>
    </location>
</feature>
<organism evidence="2 3">
    <name type="scientific">Daphnia sinensis</name>
    <dbReference type="NCBI Taxonomy" id="1820382"/>
    <lineage>
        <taxon>Eukaryota</taxon>
        <taxon>Metazoa</taxon>
        <taxon>Ecdysozoa</taxon>
        <taxon>Arthropoda</taxon>
        <taxon>Crustacea</taxon>
        <taxon>Branchiopoda</taxon>
        <taxon>Diplostraca</taxon>
        <taxon>Cladocera</taxon>
        <taxon>Anomopoda</taxon>
        <taxon>Daphniidae</taxon>
        <taxon>Daphnia</taxon>
        <taxon>Daphnia similis group</taxon>
    </lineage>
</organism>
<feature type="compositionally biased region" description="Acidic residues" evidence="1">
    <location>
        <begin position="90"/>
        <end position="101"/>
    </location>
</feature>
<evidence type="ECO:0000256" key="1">
    <source>
        <dbReference type="SAM" id="MobiDB-lite"/>
    </source>
</evidence>
<dbReference type="Proteomes" id="UP000820818">
    <property type="component" value="Linkage Group LG5"/>
</dbReference>